<name>A0A420E6K1_9ALTE</name>
<dbReference type="GO" id="GO:0003908">
    <property type="term" value="F:methylated-DNA-[protein]-cysteine S-methyltransferase activity"/>
    <property type="evidence" value="ECO:0007669"/>
    <property type="project" value="UniProtKB-EC"/>
</dbReference>
<keyword evidence="4" id="KW-1185">Reference proteome</keyword>
<comment type="caution">
    <text evidence="3">The sequence shown here is derived from an EMBL/GenBank/DDBJ whole genome shotgun (WGS) entry which is preliminary data.</text>
</comment>
<evidence type="ECO:0000259" key="2">
    <source>
        <dbReference type="Pfam" id="PF01035"/>
    </source>
</evidence>
<organism evidence="3 4">
    <name type="scientific">Alginatibacterium sediminis</name>
    <dbReference type="NCBI Taxonomy" id="2164068"/>
    <lineage>
        <taxon>Bacteria</taxon>
        <taxon>Pseudomonadati</taxon>
        <taxon>Pseudomonadota</taxon>
        <taxon>Gammaproteobacteria</taxon>
        <taxon>Alteromonadales</taxon>
        <taxon>Alteromonadaceae</taxon>
        <taxon>Alginatibacterium</taxon>
    </lineage>
</organism>
<keyword evidence="3" id="KW-0808">Transferase</keyword>
<reference evidence="3 4" key="1">
    <citation type="submission" date="2018-09" db="EMBL/GenBank/DDBJ databases">
        <authorList>
            <person name="Wang Z."/>
        </authorList>
    </citation>
    <scope>NUCLEOTIDE SEQUENCE [LARGE SCALE GENOMIC DNA]</scope>
    <source>
        <strain evidence="3 4">ALS 81</strain>
    </source>
</reference>
<dbReference type="InterPro" id="IPR036388">
    <property type="entry name" value="WH-like_DNA-bd_sf"/>
</dbReference>
<dbReference type="GO" id="GO:0006281">
    <property type="term" value="P:DNA repair"/>
    <property type="evidence" value="ECO:0007669"/>
    <property type="project" value="InterPro"/>
</dbReference>
<evidence type="ECO:0000313" key="3">
    <source>
        <dbReference type="EMBL" id="RKF13326.1"/>
    </source>
</evidence>
<keyword evidence="1" id="KW-0227">DNA damage</keyword>
<dbReference type="EMBL" id="RAQO01000012">
    <property type="protein sequence ID" value="RKF13326.1"/>
    <property type="molecule type" value="Genomic_DNA"/>
</dbReference>
<dbReference type="CDD" id="cd06445">
    <property type="entry name" value="ATase"/>
    <property type="match status" value="1"/>
</dbReference>
<dbReference type="OrthoDB" id="9132167at2"/>
<dbReference type="PANTHER" id="PTHR42942">
    <property type="entry name" value="6-O-METHYLGUANINE DNA METHYLTRANSFERASE"/>
    <property type="match status" value="1"/>
</dbReference>
<evidence type="ECO:0000313" key="4">
    <source>
        <dbReference type="Proteomes" id="UP000286482"/>
    </source>
</evidence>
<dbReference type="InterPro" id="IPR036217">
    <property type="entry name" value="MethylDNA_cys_MeTrfase_DNAb"/>
</dbReference>
<evidence type="ECO:0000256" key="1">
    <source>
        <dbReference type="ARBA" id="ARBA00022763"/>
    </source>
</evidence>
<accession>A0A420E6K1</accession>
<dbReference type="SUPFAM" id="SSF46767">
    <property type="entry name" value="Methylated DNA-protein cysteine methyltransferase, C-terminal domain"/>
    <property type="match status" value="1"/>
</dbReference>
<dbReference type="Pfam" id="PF01035">
    <property type="entry name" value="DNA_binding_1"/>
    <property type="match status" value="1"/>
</dbReference>
<dbReference type="Gene3D" id="1.10.10.10">
    <property type="entry name" value="Winged helix-like DNA-binding domain superfamily/Winged helix DNA-binding domain"/>
    <property type="match status" value="1"/>
</dbReference>
<dbReference type="InterPro" id="IPR052520">
    <property type="entry name" value="ATL_DNA_repair"/>
</dbReference>
<dbReference type="AlphaFoldDB" id="A0A420E6K1"/>
<dbReference type="Proteomes" id="UP000286482">
    <property type="component" value="Unassembled WGS sequence"/>
</dbReference>
<sequence>MTNDRITFKERIYSVVGSIPKGKVLTYKAVAQLAGNSTAARAVGTCLGQIPHDSKLPWHRVINSQGKISFELGSDRFVAQKQRLQDEGVMFVGQRCNLKQYLWDL</sequence>
<dbReference type="GO" id="GO:0032259">
    <property type="term" value="P:methylation"/>
    <property type="evidence" value="ECO:0007669"/>
    <property type="project" value="UniProtKB-KW"/>
</dbReference>
<dbReference type="PANTHER" id="PTHR42942:SF1">
    <property type="entry name" value="ALKYLTRANSFERASE-LIKE PROTEIN 1"/>
    <property type="match status" value="1"/>
</dbReference>
<dbReference type="RefSeq" id="WP_120356739.1">
    <property type="nucleotide sequence ID" value="NZ_RAQO01000012.1"/>
</dbReference>
<dbReference type="EC" id="2.1.1.63" evidence="3"/>
<dbReference type="InterPro" id="IPR014048">
    <property type="entry name" value="MethylDNA_cys_MeTrfase_DNA-bd"/>
</dbReference>
<proteinExistence type="predicted"/>
<protein>
    <submittedName>
        <fullName evidence="3">Methylated-DNA--[protein]-cysteine S-methyltransferase</fullName>
        <ecNumber evidence="3">2.1.1.63</ecNumber>
    </submittedName>
</protein>
<feature type="domain" description="Methylated-DNA-[protein]-cysteine S-methyltransferase DNA binding" evidence="2">
    <location>
        <begin position="8"/>
        <end position="89"/>
    </location>
</feature>
<keyword evidence="3" id="KW-0489">Methyltransferase</keyword>
<gene>
    <name evidence="3" type="ORF">DBZ36_19910</name>
</gene>
<dbReference type="NCBIfam" id="TIGR00589">
    <property type="entry name" value="ogt"/>
    <property type="match status" value="1"/>
</dbReference>